<evidence type="ECO:0000259" key="10">
    <source>
        <dbReference type="PROSITE" id="PS50111"/>
    </source>
</evidence>
<dbReference type="PANTHER" id="PTHR32089:SF114">
    <property type="entry name" value="METHYL-ACCEPTING CHEMOTAXIS PROTEIN MCPB"/>
    <property type="match status" value="1"/>
</dbReference>
<dbReference type="PANTHER" id="PTHR32089">
    <property type="entry name" value="METHYL-ACCEPTING CHEMOTAXIS PROTEIN MCPB"/>
    <property type="match status" value="1"/>
</dbReference>
<dbReference type="Gene3D" id="6.10.340.10">
    <property type="match status" value="1"/>
</dbReference>
<dbReference type="InterPro" id="IPR004090">
    <property type="entry name" value="Chemotax_Me-accpt_rcpt"/>
</dbReference>
<comment type="caution">
    <text evidence="12">The sequence shown here is derived from an EMBL/GenBank/DDBJ whole genome shotgun (WGS) entry which is preliminary data.</text>
</comment>
<protein>
    <submittedName>
        <fullName evidence="12">Methyl-accepting chemotaxis protein</fullName>
    </submittedName>
</protein>
<dbReference type="InterPro" id="IPR033480">
    <property type="entry name" value="sCache_2"/>
</dbReference>
<dbReference type="Proteomes" id="UP000282311">
    <property type="component" value="Unassembled WGS sequence"/>
</dbReference>
<dbReference type="PROSITE" id="PS50111">
    <property type="entry name" value="CHEMOTAXIS_TRANSDUC_2"/>
    <property type="match status" value="1"/>
</dbReference>
<evidence type="ECO:0000256" key="8">
    <source>
        <dbReference type="PROSITE-ProRule" id="PRU00284"/>
    </source>
</evidence>
<sequence>MWKIVPYRERERAMKASATRIRLKIRQKMIFVSLLLLALPTLVVGTISYDVAKAETTKLIESKLQSNVRMAIAMIGLLDDSVKNGRLTQDEAKEQMRTMLLGAKDKEGKRPINRNIDIGEHGYFFVLDSAGTLLAHPLLEGQNIIDKKTSDGYYYIQDMVKQAQSGGGTIYYDWPLPDSAKEATKISYAELDPRWNWIVSAGSYMLDYNGGQQHIFSVLLITLGGCLAAGAIVIWLFAGHIASPIKRIAERTRRIADGDLTANDLQVPNRDEIGQLAADFNVMNDHLKTLVRQVQLGSGQVLLSSRELTASIGESSKASEDIAGSVQQIAAGMNSQAQSAEESSRAMEEMATGIGRIAETSSVAFDLSLKTSMAAEEGHGYIRESVERMDLVSRTVSDLAAVIRKLDGRSREVGDIVGVITNIASQTSLLALNASIEAARAGEQGRGFAVVAGEVKKLAVQSETSAQEVTRLVQAIQTDIGYVVRSMEEREREVREGAGMTRESGESFQRIMKASRSVVEQIQEASSAAEQMSASSEEISASLQEISRITAKGAEGTHTISGLTEEQLAMMEQLGGQSEKLNRLAEQLEQSVAKFRLG</sequence>
<dbReference type="AlphaFoldDB" id="A0A3B0CBR1"/>
<dbReference type="GO" id="GO:0004888">
    <property type="term" value="F:transmembrane signaling receptor activity"/>
    <property type="evidence" value="ECO:0007669"/>
    <property type="project" value="InterPro"/>
</dbReference>
<keyword evidence="13" id="KW-1185">Reference proteome</keyword>
<proteinExistence type="inferred from homology"/>
<dbReference type="Gene3D" id="1.10.287.950">
    <property type="entry name" value="Methyl-accepting chemotaxis protein"/>
    <property type="match status" value="1"/>
</dbReference>
<dbReference type="PRINTS" id="PR00260">
    <property type="entry name" value="CHEMTRNSDUCR"/>
</dbReference>
<organism evidence="12 13">
    <name type="scientific">Paenibacillus ginsengarvi</name>
    <dbReference type="NCBI Taxonomy" id="400777"/>
    <lineage>
        <taxon>Bacteria</taxon>
        <taxon>Bacillati</taxon>
        <taxon>Bacillota</taxon>
        <taxon>Bacilli</taxon>
        <taxon>Bacillales</taxon>
        <taxon>Paenibacillaceae</taxon>
        <taxon>Paenibacillus</taxon>
    </lineage>
</organism>
<dbReference type="PROSITE" id="PS50885">
    <property type="entry name" value="HAMP"/>
    <property type="match status" value="1"/>
</dbReference>
<keyword evidence="2" id="KW-1003">Cell membrane</keyword>
<evidence type="ECO:0000313" key="13">
    <source>
        <dbReference type="Proteomes" id="UP000282311"/>
    </source>
</evidence>
<evidence type="ECO:0000256" key="1">
    <source>
        <dbReference type="ARBA" id="ARBA00004651"/>
    </source>
</evidence>
<dbReference type="SMART" id="SM00304">
    <property type="entry name" value="HAMP"/>
    <property type="match status" value="1"/>
</dbReference>
<evidence type="ECO:0000259" key="11">
    <source>
        <dbReference type="PROSITE" id="PS50885"/>
    </source>
</evidence>
<evidence type="ECO:0000256" key="3">
    <source>
        <dbReference type="ARBA" id="ARBA00022692"/>
    </source>
</evidence>
<evidence type="ECO:0000256" key="4">
    <source>
        <dbReference type="ARBA" id="ARBA00022989"/>
    </source>
</evidence>
<dbReference type="CDD" id="cd06225">
    <property type="entry name" value="HAMP"/>
    <property type="match status" value="1"/>
</dbReference>
<dbReference type="GO" id="GO:0005886">
    <property type="term" value="C:plasma membrane"/>
    <property type="evidence" value="ECO:0007669"/>
    <property type="project" value="UniProtKB-SubCell"/>
</dbReference>
<evidence type="ECO:0000313" key="12">
    <source>
        <dbReference type="EMBL" id="RKN82111.1"/>
    </source>
</evidence>
<feature type="domain" description="Methyl-accepting transducer" evidence="10">
    <location>
        <begin position="311"/>
        <end position="547"/>
    </location>
</feature>
<name>A0A3B0CBR1_9BACL</name>
<dbReference type="Pfam" id="PF00672">
    <property type="entry name" value="HAMP"/>
    <property type="match status" value="1"/>
</dbReference>
<dbReference type="CDD" id="cd11386">
    <property type="entry name" value="MCP_signal"/>
    <property type="match status" value="1"/>
</dbReference>
<dbReference type="SMART" id="SM01049">
    <property type="entry name" value="Cache_2"/>
    <property type="match status" value="1"/>
</dbReference>
<evidence type="ECO:0000256" key="2">
    <source>
        <dbReference type="ARBA" id="ARBA00022475"/>
    </source>
</evidence>
<dbReference type="Pfam" id="PF00015">
    <property type="entry name" value="MCPsignal"/>
    <property type="match status" value="1"/>
</dbReference>
<keyword evidence="3 9" id="KW-0812">Transmembrane</keyword>
<feature type="domain" description="HAMP" evidence="11">
    <location>
        <begin position="239"/>
        <end position="292"/>
    </location>
</feature>
<evidence type="ECO:0000256" key="9">
    <source>
        <dbReference type="SAM" id="Phobius"/>
    </source>
</evidence>
<comment type="similarity">
    <text evidence="7">Belongs to the methyl-accepting chemotaxis (MCP) protein family.</text>
</comment>
<evidence type="ECO:0000256" key="7">
    <source>
        <dbReference type="ARBA" id="ARBA00029447"/>
    </source>
</evidence>
<evidence type="ECO:0000256" key="6">
    <source>
        <dbReference type="ARBA" id="ARBA00023224"/>
    </source>
</evidence>
<gene>
    <name evidence="12" type="ORF">D7M11_17280</name>
</gene>
<dbReference type="SMART" id="SM00283">
    <property type="entry name" value="MA"/>
    <property type="match status" value="1"/>
</dbReference>
<dbReference type="Gene3D" id="3.30.450.20">
    <property type="entry name" value="PAS domain"/>
    <property type="match status" value="1"/>
</dbReference>
<dbReference type="SUPFAM" id="SSF58104">
    <property type="entry name" value="Methyl-accepting chemotaxis protein (MCP) signaling domain"/>
    <property type="match status" value="1"/>
</dbReference>
<reference evidence="12 13" key="1">
    <citation type="journal article" date="2007" name="Int. J. Syst. Evol. Microbiol.">
        <title>Paenibacillus ginsengarvi sp. nov., isolated from soil from ginseng cultivation.</title>
        <authorList>
            <person name="Yoon M.H."/>
            <person name="Ten L.N."/>
            <person name="Im W.T."/>
        </authorList>
    </citation>
    <scope>NUCLEOTIDE SEQUENCE [LARGE SCALE GENOMIC DNA]</scope>
    <source>
        <strain evidence="12 13">KCTC 13059</strain>
    </source>
</reference>
<dbReference type="EMBL" id="RBAH01000012">
    <property type="protein sequence ID" value="RKN82111.1"/>
    <property type="molecule type" value="Genomic_DNA"/>
</dbReference>
<dbReference type="GO" id="GO:0006935">
    <property type="term" value="P:chemotaxis"/>
    <property type="evidence" value="ECO:0007669"/>
    <property type="project" value="InterPro"/>
</dbReference>
<dbReference type="CDD" id="cd12912">
    <property type="entry name" value="PDC2_MCP_like"/>
    <property type="match status" value="1"/>
</dbReference>
<keyword evidence="4 9" id="KW-1133">Transmembrane helix</keyword>
<dbReference type="GO" id="GO:0007165">
    <property type="term" value="P:signal transduction"/>
    <property type="evidence" value="ECO:0007669"/>
    <property type="project" value="UniProtKB-KW"/>
</dbReference>
<feature type="transmembrane region" description="Helical" evidence="9">
    <location>
        <begin position="215"/>
        <end position="238"/>
    </location>
</feature>
<comment type="subcellular location">
    <subcellularLocation>
        <location evidence="1">Cell membrane</location>
        <topology evidence="1">Multi-pass membrane protein</topology>
    </subcellularLocation>
</comment>
<dbReference type="InterPro" id="IPR004089">
    <property type="entry name" value="MCPsignal_dom"/>
</dbReference>
<accession>A0A3B0CBR1</accession>
<keyword evidence="6 8" id="KW-0807">Transducer</keyword>
<keyword evidence="5 9" id="KW-0472">Membrane</keyword>
<dbReference type="InterPro" id="IPR003660">
    <property type="entry name" value="HAMP_dom"/>
</dbReference>
<dbReference type="Pfam" id="PF17200">
    <property type="entry name" value="sCache_2"/>
    <property type="match status" value="1"/>
</dbReference>
<evidence type="ECO:0000256" key="5">
    <source>
        <dbReference type="ARBA" id="ARBA00023136"/>
    </source>
</evidence>